<evidence type="ECO:0000313" key="2">
    <source>
        <dbReference type="EMBL" id="KAF2570864.1"/>
    </source>
</evidence>
<name>A0A8S9IM01_BRACR</name>
<accession>A0A8S9IM01</accession>
<evidence type="ECO:0000256" key="1">
    <source>
        <dbReference type="SAM" id="MobiDB-lite"/>
    </source>
</evidence>
<comment type="caution">
    <text evidence="2">The sequence shown here is derived from an EMBL/GenBank/DDBJ whole genome shotgun (WGS) entry which is preliminary data.</text>
</comment>
<sequence length="68" mass="7542">MCLSRSEGAASTIKRQQSKGETHKLCGPVMRINLVEGETQKLSINSEFFSAKSRFVPSFTVVTEMNMS</sequence>
<proteinExistence type="predicted"/>
<dbReference type="EMBL" id="QGKY02001015">
    <property type="protein sequence ID" value="KAF2570864.1"/>
    <property type="molecule type" value="Genomic_DNA"/>
</dbReference>
<gene>
    <name evidence="2" type="ORF">F2Q70_00005737</name>
</gene>
<reference evidence="2" key="1">
    <citation type="submission" date="2019-12" db="EMBL/GenBank/DDBJ databases">
        <title>Genome sequencing and annotation of Brassica cretica.</title>
        <authorList>
            <person name="Studholme D.J."/>
            <person name="Sarris P.F."/>
        </authorList>
    </citation>
    <scope>NUCLEOTIDE SEQUENCE</scope>
    <source>
        <strain evidence="2">PFS-102/07</strain>
        <tissue evidence="2">Leaf</tissue>
    </source>
</reference>
<dbReference type="AlphaFoldDB" id="A0A8S9IM01"/>
<organism evidence="2">
    <name type="scientific">Brassica cretica</name>
    <name type="common">Mustard</name>
    <dbReference type="NCBI Taxonomy" id="69181"/>
    <lineage>
        <taxon>Eukaryota</taxon>
        <taxon>Viridiplantae</taxon>
        <taxon>Streptophyta</taxon>
        <taxon>Embryophyta</taxon>
        <taxon>Tracheophyta</taxon>
        <taxon>Spermatophyta</taxon>
        <taxon>Magnoliopsida</taxon>
        <taxon>eudicotyledons</taxon>
        <taxon>Gunneridae</taxon>
        <taxon>Pentapetalae</taxon>
        <taxon>rosids</taxon>
        <taxon>malvids</taxon>
        <taxon>Brassicales</taxon>
        <taxon>Brassicaceae</taxon>
        <taxon>Brassiceae</taxon>
        <taxon>Brassica</taxon>
    </lineage>
</organism>
<feature type="region of interest" description="Disordered" evidence="1">
    <location>
        <begin position="1"/>
        <end position="21"/>
    </location>
</feature>
<protein>
    <submittedName>
        <fullName evidence="2">Uncharacterized protein</fullName>
    </submittedName>
</protein>